<dbReference type="Pfam" id="PF07584">
    <property type="entry name" value="BatA"/>
    <property type="match status" value="1"/>
</dbReference>
<sequence>MEWLTPMIAVYAAAVSVPLLLLLYFLKLKRREQIVSSTLLWKRAVQDMQVNAPFQRIRHNILLLLQLLMLLAILLAVAGPILSLLAGPGRRYVLLIDRSASMNATDIEPTRLDAAKEQAKVFVKSLRSKAFFSLRGDCDQTMV</sequence>
<keyword evidence="1" id="KW-1133">Transmembrane helix</keyword>
<organism evidence="4">
    <name type="scientific">marine sediment metagenome</name>
    <dbReference type="NCBI Taxonomy" id="412755"/>
    <lineage>
        <taxon>unclassified sequences</taxon>
        <taxon>metagenomes</taxon>
        <taxon>ecological metagenomes</taxon>
    </lineage>
</organism>
<gene>
    <name evidence="4" type="ORF">S01H1_54337</name>
</gene>
<dbReference type="PANTHER" id="PTHR37464">
    <property type="entry name" value="BLL2463 PROTEIN"/>
    <property type="match status" value="1"/>
</dbReference>
<dbReference type="InterPro" id="IPR024163">
    <property type="entry name" value="Aerotolerance_reg_N"/>
</dbReference>
<name>X0VVN0_9ZZZZ</name>
<evidence type="ECO:0000313" key="4">
    <source>
        <dbReference type="EMBL" id="GAG16483.1"/>
    </source>
</evidence>
<evidence type="ECO:0000259" key="3">
    <source>
        <dbReference type="Pfam" id="PF13519"/>
    </source>
</evidence>
<feature type="domain" description="VWFA" evidence="3">
    <location>
        <begin position="93"/>
        <end position="127"/>
    </location>
</feature>
<evidence type="ECO:0000259" key="2">
    <source>
        <dbReference type="Pfam" id="PF07584"/>
    </source>
</evidence>
<accession>X0VVN0</accession>
<feature type="non-terminal residue" evidence="4">
    <location>
        <position position="143"/>
    </location>
</feature>
<comment type="caution">
    <text evidence="4">The sequence shown here is derived from an EMBL/GenBank/DDBJ whole genome shotgun (WGS) entry which is preliminary data.</text>
</comment>
<dbReference type="InterPro" id="IPR036465">
    <property type="entry name" value="vWFA_dom_sf"/>
</dbReference>
<reference evidence="4" key="1">
    <citation type="journal article" date="2014" name="Front. Microbiol.">
        <title>High frequency of phylogenetically diverse reductive dehalogenase-homologous genes in deep subseafloor sedimentary metagenomes.</title>
        <authorList>
            <person name="Kawai M."/>
            <person name="Futagami T."/>
            <person name="Toyoda A."/>
            <person name="Takaki Y."/>
            <person name="Nishi S."/>
            <person name="Hori S."/>
            <person name="Arai W."/>
            <person name="Tsubouchi T."/>
            <person name="Morono Y."/>
            <person name="Uchiyama I."/>
            <person name="Ito T."/>
            <person name="Fujiyama A."/>
            <person name="Inagaki F."/>
            <person name="Takami H."/>
        </authorList>
    </citation>
    <scope>NUCLEOTIDE SEQUENCE</scope>
    <source>
        <strain evidence="4">Expedition CK06-06</strain>
    </source>
</reference>
<keyword evidence="1" id="KW-0472">Membrane</keyword>
<dbReference type="Pfam" id="PF13519">
    <property type="entry name" value="VWA_2"/>
    <property type="match status" value="1"/>
</dbReference>
<dbReference type="Gene3D" id="3.40.50.410">
    <property type="entry name" value="von Willebrand factor, type A domain"/>
    <property type="match status" value="1"/>
</dbReference>
<evidence type="ECO:0008006" key="5">
    <source>
        <dbReference type="Google" id="ProtNLM"/>
    </source>
</evidence>
<proteinExistence type="predicted"/>
<dbReference type="InterPro" id="IPR002035">
    <property type="entry name" value="VWF_A"/>
</dbReference>
<dbReference type="AlphaFoldDB" id="X0VVN0"/>
<feature type="transmembrane region" description="Helical" evidence="1">
    <location>
        <begin position="61"/>
        <end position="85"/>
    </location>
</feature>
<dbReference type="SUPFAM" id="SSF53300">
    <property type="entry name" value="vWA-like"/>
    <property type="match status" value="1"/>
</dbReference>
<protein>
    <recommendedName>
        <fullName evidence="5">Aerotolerance regulator N-terminal domain-containing protein</fullName>
    </recommendedName>
</protein>
<keyword evidence="1" id="KW-0812">Transmembrane</keyword>
<dbReference type="EMBL" id="BARS01035251">
    <property type="protein sequence ID" value="GAG16483.1"/>
    <property type="molecule type" value="Genomic_DNA"/>
</dbReference>
<dbReference type="PANTHER" id="PTHR37464:SF1">
    <property type="entry name" value="BLL2463 PROTEIN"/>
    <property type="match status" value="1"/>
</dbReference>
<evidence type="ECO:0000256" key="1">
    <source>
        <dbReference type="SAM" id="Phobius"/>
    </source>
</evidence>
<feature type="domain" description="Aerotolerance regulator N-terminal" evidence="2">
    <location>
        <begin position="1"/>
        <end position="80"/>
    </location>
</feature>
<feature type="transmembrane region" description="Helical" evidence="1">
    <location>
        <begin position="6"/>
        <end position="26"/>
    </location>
</feature>